<keyword evidence="3" id="KW-1185">Reference proteome</keyword>
<dbReference type="OrthoDB" id="10058186at2759"/>
<dbReference type="InterPro" id="IPR037176">
    <property type="entry name" value="Osmotin/thaumatin-like_sf"/>
</dbReference>
<organism evidence="2 3">
    <name type="scientific">Pestalotiopsis fici (strain W106-1 / CGMCC3.15140)</name>
    <dbReference type="NCBI Taxonomy" id="1229662"/>
    <lineage>
        <taxon>Eukaryota</taxon>
        <taxon>Fungi</taxon>
        <taxon>Dikarya</taxon>
        <taxon>Ascomycota</taxon>
        <taxon>Pezizomycotina</taxon>
        <taxon>Sordariomycetes</taxon>
        <taxon>Xylariomycetidae</taxon>
        <taxon>Amphisphaeriales</taxon>
        <taxon>Sporocadaceae</taxon>
        <taxon>Pestalotiopsis</taxon>
    </lineage>
</organism>
<dbReference type="HOGENOM" id="CLU_032886_0_0_1"/>
<accession>W3X6A3</accession>
<dbReference type="EMBL" id="KI912113">
    <property type="protein sequence ID" value="ETS80917.1"/>
    <property type="molecule type" value="Genomic_DNA"/>
</dbReference>
<name>W3X6A3_PESFW</name>
<reference evidence="3" key="1">
    <citation type="journal article" date="2015" name="BMC Genomics">
        <title>Genomic and transcriptomic analysis of the endophytic fungus Pestalotiopsis fici reveals its lifestyle and high potential for synthesis of natural products.</title>
        <authorList>
            <person name="Wang X."/>
            <person name="Zhang X."/>
            <person name="Liu L."/>
            <person name="Xiang M."/>
            <person name="Wang W."/>
            <person name="Sun X."/>
            <person name="Che Y."/>
            <person name="Guo L."/>
            <person name="Liu G."/>
            <person name="Guo L."/>
            <person name="Wang C."/>
            <person name="Yin W.B."/>
            <person name="Stadler M."/>
            <person name="Zhang X."/>
            <person name="Liu X."/>
        </authorList>
    </citation>
    <scope>NUCLEOTIDE SEQUENCE [LARGE SCALE GENOMIC DNA]</scope>
    <source>
        <strain evidence="3">W106-1 / CGMCC3.15140</strain>
    </source>
</reference>
<dbReference type="Gene3D" id="2.60.110.10">
    <property type="entry name" value="Thaumatin"/>
    <property type="match status" value="1"/>
</dbReference>
<dbReference type="PANTHER" id="PTHR38165">
    <property type="match status" value="1"/>
</dbReference>
<dbReference type="Pfam" id="PF16483">
    <property type="entry name" value="Glyco_hydro_64"/>
    <property type="match status" value="1"/>
</dbReference>
<dbReference type="Proteomes" id="UP000030651">
    <property type="component" value="Unassembled WGS sequence"/>
</dbReference>
<dbReference type="eggNOG" id="ENOG502SJJ1">
    <property type="taxonomic scope" value="Eukaryota"/>
</dbReference>
<dbReference type="KEGG" id="pfy:PFICI_08446"/>
<gene>
    <name evidence="2" type="ORF">PFICI_08446</name>
</gene>
<dbReference type="Gene3D" id="3.30.920.50">
    <property type="entry name" value="Beta-1,3-glucanase, C-terminal domain"/>
    <property type="match status" value="1"/>
</dbReference>
<sequence>MKATPGTVNDIIITEDNTVNGTASPVKTQTNLSSGNGSFQISITNNMGASGVNAYITGRNAAGSVVFLSPQGGWYYPDPHGSAAPVQITDDVKLPLGGAGSSSTFALPGYLSAARVWIAEGELDFFTVASNGIQLVEPSFANPKDPSTGINWGFVELTYLAEGLWANLSFVDFVGLVMGMTLTLGSGEVQTRKGLRSDAIAGICKDLVSQSNADGQPWGDLCVTDDNGTPLRIVAPNIYLSDDGDAFSDYFNQYIDQVWSRFTSEPLTIDTQSDPGLVKCNVQGGNNLFCDGDNRSYSKPSAADIFGCNSGPFAIIDGDNAVHKAVVPRLCAAFNRGTFLQDGGNVQPKQPSSDYYQSNPNNHYSRIIHQYETDGQGYAFSYDDVNPDGENSAGLVAGPDPRLLHIVLGGIQ</sequence>
<dbReference type="AlphaFoldDB" id="W3X6A3"/>
<dbReference type="InterPro" id="IPR042517">
    <property type="entry name" value="Glyco_hydro_64_N_2"/>
</dbReference>
<dbReference type="OMA" id="QYPAGWV"/>
<evidence type="ECO:0000313" key="2">
    <source>
        <dbReference type="EMBL" id="ETS80917.1"/>
    </source>
</evidence>
<proteinExistence type="predicted"/>
<dbReference type="PROSITE" id="PS52006">
    <property type="entry name" value="GH64"/>
    <property type="match status" value="1"/>
</dbReference>
<dbReference type="InParanoid" id="W3X6A3"/>
<protein>
    <recommendedName>
        <fullName evidence="1">GH64 domain-containing protein</fullName>
    </recommendedName>
</protein>
<evidence type="ECO:0000259" key="1">
    <source>
        <dbReference type="PROSITE" id="PS52006"/>
    </source>
</evidence>
<dbReference type="InterPro" id="IPR032477">
    <property type="entry name" value="Glyco_hydro_64"/>
</dbReference>
<dbReference type="GeneID" id="19273459"/>
<feature type="domain" description="GH64" evidence="1">
    <location>
        <begin position="36"/>
        <end position="395"/>
    </location>
</feature>
<dbReference type="RefSeq" id="XP_007835218.1">
    <property type="nucleotide sequence ID" value="XM_007837027.1"/>
</dbReference>
<evidence type="ECO:0000313" key="3">
    <source>
        <dbReference type="Proteomes" id="UP000030651"/>
    </source>
</evidence>
<dbReference type="InterPro" id="IPR037398">
    <property type="entry name" value="Glyco_hydro_64_fam"/>
</dbReference>
<dbReference type="PANTHER" id="PTHR38165:SF1">
    <property type="entry name" value="GLUCANASE B"/>
    <property type="match status" value="1"/>
</dbReference>